<reference evidence="1 2" key="1">
    <citation type="journal article" date="2012" name="J. Bacteriol.">
        <title>Draft Genome Sequence of Novosphingobium nitrogenifigens Y88T.</title>
        <authorList>
            <person name="Strabala T.J."/>
            <person name="Macdonald L."/>
            <person name="Liu V."/>
            <person name="Smit A.M."/>
        </authorList>
    </citation>
    <scope>NUCLEOTIDE SEQUENCE [LARGE SCALE GENOMIC DNA]</scope>
    <source>
        <strain evidence="1 2">DSM 19370</strain>
    </source>
</reference>
<organism evidence="1 2">
    <name type="scientific">Novosphingobium nitrogenifigens DSM 19370</name>
    <dbReference type="NCBI Taxonomy" id="983920"/>
    <lineage>
        <taxon>Bacteria</taxon>
        <taxon>Pseudomonadati</taxon>
        <taxon>Pseudomonadota</taxon>
        <taxon>Alphaproteobacteria</taxon>
        <taxon>Sphingomonadales</taxon>
        <taxon>Sphingomonadaceae</taxon>
        <taxon>Novosphingobium</taxon>
    </lineage>
</organism>
<accession>F1Z9V8</accession>
<name>F1Z9V8_9SPHN</name>
<gene>
    <name evidence="1" type="ORF">Y88_0691</name>
</gene>
<comment type="caution">
    <text evidence="1">The sequence shown here is derived from an EMBL/GenBank/DDBJ whole genome shotgun (WGS) entry which is preliminary data.</text>
</comment>
<dbReference type="eggNOG" id="COG0822">
    <property type="taxonomic scope" value="Bacteria"/>
</dbReference>
<evidence type="ECO:0000313" key="1">
    <source>
        <dbReference type="EMBL" id="EGD58634.1"/>
    </source>
</evidence>
<dbReference type="GO" id="GO:0051536">
    <property type="term" value="F:iron-sulfur cluster binding"/>
    <property type="evidence" value="ECO:0007669"/>
    <property type="project" value="InterPro"/>
</dbReference>
<dbReference type="InParanoid" id="F1Z9V8"/>
<dbReference type="SUPFAM" id="SSF82649">
    <property type="entry name" value="SufE/NifU"/>
    <property type="match status" value="1"/>
</dbReference>
<dbReference type="AlphaFoldDB" id="F1Z9V8"/>
<dbReference type="HOGENOM" id="CLU_079283_3_0_5"/>
<evidence type="ECO:0008006" key="3">
    <source>
        <dbReference type="Google" id="ProtNLM"/>
    </source>
</evidence>
<protein>
    <recommendedName>
        <fullName evidence="3">Fe-S cluster formation protein</fullName>
    </recommendedName>
</protein>
<dbReference type="Proteomes" id="UP000004728">
    <property type="component" value="Unassembled WGS sequence"/>
</dbReference>
<dbReference type="GO" id="GO:0005506">
    <property type="term" value="F:iron ion binding"/>
    <property type="evidence" value="ECO:0007669"/>
    <property type="project" value="InterPro"/>
</dbReference>
<proteinExistence type="predicted"/>
<dbReference type="EMBL" id="AEWJ01000041">
    <property type="protein sequence ID" value="EGD58634.1"/>
    <property type="molecule type" value="Genomic_DNA"/>
</dbReference>
<dbReference type="OrthoDB" id="7857113at2"/>
<dbReference type="CDD" id="cd06664">
    <property type="entry name" value="IscU_like"/>
    <property type="match status" value="1"/>
</dbReference>
<dbReference type="GO" id="GO:0016226">
    <property type="term" value="P:iron-sulfur cluster assembly"/>
    <property type="evidence" value="ECO:0007669"/>
    <property type="project" value="InterPro"/>
</dbReference>
<dbReference type="STRING" id="983920.Y88_0691"/>
<keyword evidence="2" id="KW-1185">Reference proteome</keyword>
<sequence length="133" mass="13526">MLAAATGLAAFPWDDALPLKGEARSRTCGSTLAIGLELDGQGAITRLGVRAHACAIGQAAACAFARGATGATLADLCRTRDALEQWLDGEGGLPEWPGLDVIAPARDYPSRHGAIVLAWDAALAALGNGSSET</sequence>
<dbReference type="Gene3D" id="3.90.1010.10">
    <property type="match status" value="1"/>
</dbReference>
<dbReference type="InterPro" id="IPR002871">
    <property type="entry name" value="NIF_FeS_clus_asmbl_NifU_N"/>
</dbReference>
<evidence type="ECO:0000313" key="2">
    <source>
        <dbReference type="Proteomes" id="UP000004728"/>
    </source>
</evidence>